<dbReference type="InterPro" id="IPR011129">
    <property type="entry name" value="CSD"/>
</dbReference>
<dbReference type="CDD" id="cd04471">
    <property type="entry name" value="S1_RNase_R"/>
    <property type="match status" value="1"/>
</dbReference>
<dbReference type="HAMAP" id="MF_01895">
    <property type="entry name" value="RNase_R"/>
    <property type="match status" value="1"/>
</dbReference>
<dbReference type="GO" id="GO:0005829">
    <property type="term" value="C:cytosol"/>
    <property type="evidence" value="ECO:0007669"/>
    <property type="project" value="TreeGrafter"/>
</dbReference>
<dbReference type="PROSITE" id="PS01175">
    <property type="entry name" value="RIBONUCLEASE_II"/>
    <property type="match status" value="1"/>
</dbReference>
<dbReference type="PANTHER" id="PTHR23355:SF9">
    <property type="entry name" value="DIS3-LIKE EXONUCLEASE 2"/>
    <property type="match status" value="1"/>
</dbReference>
<proteinExistence type="inferred from homology"/>
<dbReference type="InterPro" id="IPR013223">
    <property type="entry name" value="RNase_B_OB_dom"/>
</dbReference>
<comment type="catalytic activity">
    <reaction evidence="1 8">
        <text>Exonucleolytic cleavage in the 3'- to 5'-direction to yield nucleoside 5'-phosphates.</text>
        <dbReference type="EC" id="3.1.13.1"/>
    </reaction>
</comment>
<dbReference type="EMBL" id="LKAQ01000004">
    <property type="protein sequence ID" value="OIQ49221.1"/>
    <property type="molecule type" value="Genomic_DNA"/>
</dbReference>
<evidence type="ECO:0000256" key="4">
    <source>
        <dbReference type="ARBA" id="ARBA00022722"/>
    </source>
</evidence>
<evidence type="ECO:0000256" key="5">
    <source>
        <dbReference type="ARBA" id="ARBA00022801"/>
    </source>
</evidence>
<accession>A0A1J5MRH5</accession>
<evidence type="ECO:0000256" key="7">
    <source>
        <dbReference type="ARBA" id="ARBA00022884"/>
    </source>
</evidence>
<dbReference type="SUPFAM" id="SSF50249">
    <property type="entry name" value="Nucleic acid-binding proteins"/>
    <property type="match status" value="3"/>
</dbReference>
<dbReference type="SMART" id="SM00316">
    <property type="entry name" value="S1"/>
    <property type="match status" value="1"/>
</dbReference>
<dbReference type="Pfam" id="PF00773">
    <property type="entry name" value="RNB"/>
    <property type="match status" value="1"/>
</dbReference>
<organism evidence="11 12">
    <name type="scientific">Pseudodesulfovibrio hydrargyri</name>
    <dbReference type="NCBI Taxonomy" id="2125990"/>
    <lineage>
        <taxon>Bacteria</taxon>
        <taxon>Pseudomonadati</taxon>
        <taxon>Thermodesulfobacteriota</taxon>
        <taxon>Desulfovibrionia</taxon>
        <taxon>Desulfovibrionales</taxon>
        <taxon>Desulfovibrionaceae</taxon>
    </lineage>
</organism>
<dbReference type="AlphaFoldDB" id="A0A1J5MRH5"/>
<dbReference type="Gene3D" id="2.40.50.140">
    <property type="entry name" value="Nucleic acid-binding proteins"/>
    <property type="match status" value="2"/>
</dbReference>
<dbReference type="InterPro" id="IPR022966">
    <property type="entry name" value="RNase_II/R_CS"/>
</dbReference>
<dbReference type="InterPro" id="IPR004476">
    <property type="entry name" value="RNase_II/RNase_R"/>
</dbReference>
<dbReference type="PROSITE" id="PS50126">
    <property type="entry name" value="S1"/>
    <property type="match status" value="1"/>
</dbReference>
<comment type="subcellular location">
    <subcellularLocation>
        <location evidence="2 8">Cytoplasm</location>
    </subcellularLocation>
</comment>
<dbReference type="GO" id="GO:0003723">
    <property type="term" value="F:RNA binding"/>
    <property type="evidence" value="ECO:0007669"/>
    <property type="project" value="UniProtKB-UniRule"/>
</dbReference>
<evidence type="ECO:0000256" key="6">
    <source>
        <dbReference type="ARBA" id="ARBA00022839"/>
    </source>
</evidence>
<keyword evidence="7 8" id="KW-0694">RNA-binding</keyword>
<dbReference type="SMART" id="SM00357">
    <property type="entry name" value="CSP"/>
    <property type="match status" value="1"/>
</dbReference>
<dbReference type="Proteomes" id="UP000181901">
    <property type="component" value="Unassembled WGS sequence"/>
</dbReference>
<dbReference type="GO" id="GO:0006402">
    <property type="term" value="P:mRNA catabolic process"/>
    <property type="evidence" value="ECO:0007669"/>
    <property type="project" value="TreeGrafter"/>
</dbReference>
<name>A0A1J5MRH5_9BACT</name>
<comment type="caution">
    <text evidence="11">The sequence shown here is derived from an EMBL/GenBank/DDBJ whole genome shotgun (WGS) entry which is preliminary data.</text>
</comment>
<dbReference type="OrthoDB" id="9764149at2"/>
<dbReference type="InterPro" id="IPR012340">
    <property type="entry name" value="NA-bd_OB-fold"/>
</dbReference>
<dbReference type="InterPro" id="IPR050180">
    <property type="entry name" value="RNR_Ribonuclease"/>
</dbReference>
<comment type="similarity">
    <text evidence="8">Belongs to the RNR ribonuclease family. RNase R subfamily.</text>
</comment>
<keyword evidence="4 8" id="KW-0540">Nuclease</keyword>
<dbReference type="InterPro" id="IPR001900">
    <property type="entry name" value="RNase_II/R"/>
</dbReference>
<feature type="region of interest" description="Disordered" evidence="9">
    <location>
        <begin position="237"/>
        <end position="259"/>
    </location>
</feature>
<dbReference type="Pfam" id="PF00575">
    <property type="entry name" value="S1"/>
    <property type="match status" value="1"/>
</dbReference>
<protein>
    <recommendedName>
        <fullName evidence="8">Ribonuclease R</fullName>
        <shortName evidence="8">RNase R</shortName>
        <ecNumber evidence="8">3.1.13.1</ecNumber>
    </recommendedName>
</protein>
<feature type="domain" description="S1 motif" evidence="10">
    <location>
        <begin position="637"/>
        <end position="718"/>
    </location>
</feature>
<dbReference type="SMART" id="SM00955">
    <property type="entry name" value="RNB"/>
    <property type="match status" value="1"/>
</dbReference>
<dbReference type="InterPro" id="IPR011805">
    <property type="entry name" value="RNase_R"/>
</dbReference>
<gene>
    <name evidence="11" type="primary">rnr_2</name>
    <name evidence="8" type="synonym">rnr</name>
    <name evidence="11" type="ORF">BerOc1_01145</name>
</gene>
<dbReference type="InterPro" id="IPR003029">
    <property type="entry name" value="S1_domain"/>
</dbReference>
<evidence type="ECO:0000256" key="1">
    <source>
        <dbReference type="ARBA" id="ARBA00001849"/>
    </source>
</evidence>
<evidence type="ECO:0000313" key="11">
    <source>
        <dbReference type="EMBL" id="OIQ49221.1"/>
    </source>
</evidence>
<reference evidence="11 12" key="1">
    <citation type="submission" date="2015-09" db="EMBL/GenBank/DDBJ databases">
        <title>Genome of Desulfovibrio dechloracetivorans BerOc1, a mercury methylating strain isolated from highly hydrocarbons and metals contaminated coastal sediments.</title>
        <authorList>
            <person name="Goni Urriza M."/>
            <person name="Gassie C."/>
            <person name="Bouchez O."/>
            <person name="Klopp C."/>
            <person name="Ranchou-Peyruse A."/>
            <person name="Remy G."/>
        </authorList>
    </citation>
    <scope>NUCLEOTIDE SEQUENCE [LARGE SCALE GENOMIC DNA]</scope>
    <source>
        <strain evidence="11 12">BerOc1</strain>
    </source>
</reference>
<dbReference type="NCBIfam" id="TIGR02063">
    <property type="entry name" value="RNase_R"/>
    <property type="match status" value="1"/>
</dbReference>
<dbReference type="NCBIfam" id="TIGR00358">
    <property type="entry name" value="3_prime_RNase"/>
    <property type="match status" value="1"/>
</dbReference>
<evidence type="ECO:0000313" key="12">
    <source>
        <dbReference type="Proteomes" id="UP000181901"/>
    </source>
</evidence>
<dbReference type="GO" id="GO:0008859">
    <property type="term" value="F:exoribonuclease II activity"/>
    <property type="evidence" value="ECO:0007669"/>
    <property type="project" value="UniProtKB-UniRule"/>
</dbReference>
<keyword evidence="6 8" id="KW-0269">Exonuclease</keyword>
<sequence length="731" mass="82802">MAKKKRSQPRPSAPPLSPAALLKLFKEVKRPMSRAEVIRQLKLKKKDKALVKDLLRELVQKGKLVRIRRGYGLAEAMHCITGRLEIQRQGYGFVVPEDSRRKDVFVNQRDLNDAWHGDRVVVSVVGEPKAGRNAEGRIVRILERGRKVLPVKVVKKMTGGEWLCRPSDPRLNFGIIATLKDESVQVKPGEIALCAPGDRIDPTMWEGQITKRLGVETDIAVQEALVKSNHNIRTRFPSGSVTQAEGLPPEPSQKDFAGRRNLTGKPFVTIDGATARDFDDAILVERRGKGYRLWVAIADVSHYVPEGSPLDREAFERGNSYYFPRSVEPMFPEKLSNGLCSLNPDVERLTMVACMDTDPDGRTVKTELFPAVIRSHARLTYSQVRDAIIEKQAEARKAIAPDLINMLELSEELARKINLLRVKRGSLDFDLPEPEIFFDVHGETEDIRPKQRNFANQLIEEFMIAANEAVAHFLVERGLPCMFRIHPPADEEKLKNLFRLLSRTDKSVVMPKEITPKKLQMLVASMEGTDKEYIVNRMLLRSMKQAKYSPDNEGHFGLASVEYAHFTSPIRRYADLVVHRLVKAALHEGEGVPAPIPGRKKLLNVANHLSGRERVAMDAEREILKRVTVLFMRDKVGQTFDAVISHITDFGFFVELKEVMAEGLVRLSTMDDDYYTYWPQREMLVGERTGQSFYLGQTVEVVLEEASVERLELNFSLRSVTAASMDYKDLI</sequence>
<keyword evidence="5 8" id="KW-0378">Hydrolase</keyword>
<evidence type="ECO:0000256" key="2">
    <source>
        <dbReference type="ARBA" id="ARBA00004496"/>
    </source>
</evidence>
<keyword evidence="3 8" id="KW-0963">Cytoplasm</keyword>
<evidence type="ECO:0000259" key="10">
    <source>
        <dbReference type="PROSITE" id="PS50126"/>
    </source>
</evidence>
<dbReference type="PANTHER" id="PTHR23355">
    <property type="entry name" value="RIBONUCLEASE"/>
    <property type="match status" value="1"/>
</dbReference>
<comment type="function">
    <text evidence="8">3'-5' exoribonuclease that releases 5'-nucleoside monophosphates and is involved in maturation of structured RNAs.</text>
</comment>
<dbReference type="Pfam" id="PF08206">
    <property type="entry name" value="OB_RNB"/>
    <property type="match status" value="1"/>
</dbReference>
<evidence type="ECO:0000256" key="9">
    <source>
        <dbReference type="SAM" id="MobiDB-lite"/>
    </source>
</evidence>
<keyword evidence="12" id="KW-1185">Reference proteome</keyword>
<dbReference type="RefSeq" id="WP_071544767.1">
    <property type="nucleotide sequence ID" value="NZ_LKAQ01000004.1"/>
</dbReference>
<dbReference type="EC" id="3.1.13.1" evidence="8"/>
<evidence type="ECO:0000256" key="8">
    <source>
        <dbReference type="HAMAP-Rule" id="MF_01895"/>
    </source>
</evidence>
<evidence type="ECO:0000256" key="3">
    <source>
        <dbReference type="ARBA" id="ARBA00022490"/>
    </source>
</evidence>